<comment type="caution">
    <text evidence="4">The sequence shown here is derived from an EMBL/GenBank/DDBJ whole genome shotgun (WGS) entry which is preliminary data.</text>
</comment>
<dbReference type="InterPro" id="IPR011990">
    <property type="entry name" value="TPR-like_helical_dom_sf"/>
</dbReference>
<dbReference type="Proteomes" id="UP001057455">
    <property type="component" value="Unassembled WGS sequence"/>
</dbReference>
<dbReference type="GO" id="GO:0005524">
    <property type="term" value="F:ATP binding"/>
    <property type="evidence" value="ECO:0007669"/>
    <property type="project" value="UniProtKB-KW"/>
</dbReference>
<sequence>MATVGLDIGGFSSKVCVSWSGSDSIELHVNRVSNRETPTIVAFDKRKRIYGEEADLRSSSLYATSFYILPYVVNVTKCEFEHFVKKRKYLFTPPMEGSCSEPGFEFEFDDQVVYADPRDMYSFFVNSLVDTVRKHMGLNHPRANTDIVLSVSVPNYFRKSQRRSIYRSLVAWGYSEVHLYKQTDCTFTRWCDSHLPDVFDEFEKATSQTTMHVGFLDVGYCHSTFFVGEITKGETLEKRILAEESSDEVGTYHMIELLADHVCSSIKESKKERIEIPSRQSFNIFKSCSKALKELSVVTDVKIDCERVLADGEDFSTVVTRTQFEELCLPLKEKLETMMNTVLEQVPAGSMLAIEVLGGGCRVPFVKNLATEIATKREATQVVRMSMDSTSAVANGAVALSKSGTTPLLDPETEFLEMSDDVLSKAIEREETFAKVEREEFQKLAALNEIDQYIIQTKNHANGEYKEHVKLEEVENILTELEEFSSSAANNKVILSSHCEEKLNECRQKIAEACPEYVSAMEAADKARQDEIAKANQESQEYTLSKVNMDVTLPRATCLKRAAKNKEEGNSLVAGGNIEIAIQHYIKALQYCSKVKDATEEERPPLDALKLACHLNLAMCYIKMATPKFYEKAIGSCDKALEISADNPKALYRRSFCYDKLNQLDYALIDAREGVAKHPSNSELKQRDALYISKVERLTRKLKKALFFAHTASRSHGFQEAALSDPDGDANEWLPAASTDVEAVVRTAHYCQKQLEQLKNEKDLRVKTAALQDALVLLDDVSG</sequence>
<dbReference type="PANTHER" id="PTHR45639">
    <property type="entry name" value="HSC70CB, ISOFORM G-RELATED"/>
    <property type="match status" value="1"/>
</dbReference>
<dbReference type="PANTHER" id="PTHR45639:SF3">
    <property type="entry name" value="HYPOXIA UP-REGULATED PROTEIN 1"/>
    <property type="match status" value="1"/>
</dbReference>
<dbReference type="InterPro" id="IPR013126">
    <property type="entry name" value="Hsp_70_fam"/>
</dbReference>
<evidence type="ECO:0000256" key="3">
    <source>
        <dbReference type="ARBA" id="ARBA00023186"/>
    </source>
</evidence>
<dbReference type="Gene3D" id="3.30.420.40">
    <property type="match status" value="2"/>
</dbReference>
<name>A0A9W5TF93_BABOV</name>
<evidence type="ECO:0000313" key="5">
    <source>
        <dbReference type="Proteomes" id="UP001057455"/>
    </source>
</evidence>
<dbReference type="AlphaFoldDB" id="A0A9W5TF93"/>
<dbReference type="SMART" id="SM00028">
    <property type="entry name" value="TPR"/>
    <property type="match status" value="3"/>
</dbReference>
<keyword evidence="2" id="KW-0067">ATP-binding</keyword>
<keyword evidence="3" id="KW-0143">Chaperone</keyword>
<protein>
    <submittedName>
        <fullName evidence="4">Tetratricopeptide repeat-containing protein</fullName>
    </submittedName>
</protein>
<dbReference type="InterPro" id="IPR019734">
    <property type="entry name" value="TPR_rpt"/>
</dbReference>
<proteinExistence type="predicted"/>
<evidence type="ECO:0000313" key="4">
    <source>
        <dbReference type="EMBL" id="GFE55854.1"/>
    </source>
</evidence>
<evidence type="ECO:0000256" key="2">
    <source>
        <dbReference type="ARBA" id="ARBA00022840"/>
    </source>
</evidence>
<accession>A0A9W5TF93</accession>
<gene>
    <name evidence="4" type="ORF">BaOVIS_032580</name>
</gene>
<dbReference type="OrthoDB" id="434160at2759"/>
<dbReference type="Pfam" id="PF00012">
    <property type="entry name" value="HSP70"/>
    <property type="match status" value="2"/>
</dbReference>
<dbReference type="SUPFAM" id="SSF53067">
    <property type="entry name" value="Actin-like ATPase domain"/>
    <property type="match status" value="2"/>
</dbReference>
<dbReference type="EMBL" id="BLIY01000024">
    <property type="protein sequence ID" value="GFE55854.1"/>
    <property type="molecule type" value="Genomic_DNA"/>
</dbReference>
<dbReference type="PRINTS" id="PR00301">
    <property type="entry name" value="HEATSHOCK70"/>
</dbReference>
<evidence type="ECO:0000256" key="1">
    <source>
        <dbReference type="ARBA" id="ARBA00022741"/>
    </source>
</evidence>
<dbReference type="Gene3D" id="1.25.40.10">
    <property type="entry name" value="Tetratricopeptide repeat domain"/>
    <property type="match status" value="1"/>
</dbReference>
<dbReference type="InterPro" id="IPR043129">
    <property type="entry name" value="ATPase_NBD"/>
</dbReference>
<dbReference type="Gene3D" id="3.90.640.10">
    <property type="entry name" value="Actin, Chain A, domain 4"/>
    <property type="match status" value="1"/>
</dbReference>
<reference evidence="4" key="1">
    <citation type="submission" date="2019-12" db="EMBL/GenBank/DDBJ databases">
        <title>Genome sequence of Babesia ovis.</title>
        <authorList>
            <person name="Yamagishi J."/>
            <person name="Sevinc F."/>
            <person name="Xuan X."/>
        </authorList>
    </citation>
    <scope>NUCLEOTIDE SEQUENCE</scope>
    <source>
        <strain evidence="4">Selcuk</strain>
    </source>
</reference>
<dbReference type="Gene3D" id="3.30.30.30">
    <property type="match status" value="1"/>
</dbReference>
<keyword evidence="1" id="KW-0547">Nucleotide-binding</keyword>
<dbReference type="SUPFAM" id="SSF48452">
    <property type="entry name" value="TPR-like"/>
    <property type="match status" value="1"/>
</dbReference>
<dbReference type="GO" id="GO:0140662">
    <property type="term" value="F:ATP-dependent protein folding chaperone"/>
    <property type="evidence" value="ECO:0007669"/>
    <property type="project" value="InterPro"/>
</dbReference>
<organism evidence="4 5">
    <name type="scientific">Babesia ovis</name>
    <dbReference type="NCBI Taxonomy" id="5869"/>
    <lineage>
        <taxon>Eukaryota</taxon>
        <taxon>Sar</taxon>
        <taxon>Alveolata</taxon>
        <taxon>Apicomplexa</taxon>
        <taxon>Aconoidasida</taxon>
        <taxon>Piroplasmida</taxon>
        <taxon>Babesiidae</taxon>
        <taxon>Babesia</taxon>
    </lineage>
</organism>
<keyword evidence="5" id="KW-1185">Reference proteome</keyword>